<keyword evidence="2" id="KW-0479">Metal-binding</keyword>
<dbReference type="STRING" id="1150112.SAMN04487893_11440"/>
<evidence type="ECO:0000256" key="1">
    <source>
        <dbReference type="ARBA" id="ARBA00022553"/>
    </source>
</evidence>
<dbReference type="GO" id="GO:0046872">
    <property type="term" value="F:metal ion binding"/>
    <property type="evidence" value="ECO:0007669"/>
    <property type="project" value="UniProtKB-KW"/>
</dbReference>
<keyword evidence="1 4" id="KW-0597">Phosphoprotein</keyword>
<keyword evidence="6" id="KW-1133">Transmembrane helix</keyword>
<reference evidence="8" key="1">
    <citation type="submission" date="2016-10" db="EMBL/GenBank/DDBJ databases">
        <authorList>
            <person name="Varghese N."/>
            <person name="Submissions S."/>
        </authorList>
    </citation>
    <scope>NUCLEOTIDE SEQUENCE [LARGE SCALE GENOMIC DNA]</scope>
    <source>
        <strain evidence="8">DSM 26542</strain>
    </source>
</reference>
<evidence type="ECO:0000256" key="6">
    <source>
        <dbReference type="SAM" id="Phobius"/>
    </source>
</evidence>
<dbReference type="InterPro" id="IPR026263">
    <property type="entry name" value="Alkaline_phosphatase_prok"/>
</dbReference>
<dbReference type="InterPro" id="IPR017850">
    <property type="entry name" value="Alkaline_phosphatase_core_sf"/>
</dbReference>
<dbReference type="SUPFAM" id="SSF53649">
    <property type="entry name" value="Alkaline phosphatase-like"/>
    <property type="match status" value="1"/>
</dbReference>
<name>A0A1I3TLR0_9FLAO</name>
<evidence type="ECO:0000313" key="8">
    <source>
        <dbReference type="Proteomes" id="UP000243887"/>
    </source>
</evidence>
<keyword evidence="6" id="KW-0812">Transmembrane</keyword>
<evidence type="ECO:0000256" key="3">
    <source>
        <dbReference type="ARBA" id="ARBA00022729"/>
    </source>
</evidence>
<dbReference type="PIRSF" id="PIRSF031924">
    <property type="entry name" value="Pi-irrepressible_AP"/>
    <property type="match status" value="1"/>
</dbReference>
<dbReference type="PANTHER" id="PTHR10151">
    <property type="entry name" value="ECTONUCLEOTIDE PYROPHOSPHATASE/PHOSPHODIESTERASE"/>
    <property type="match status" value="1"/>
</dbReference>
<feature type="transmembrane region" description="Helical" evidence="6">
    <location>
        <begin position="6"/>
        <end position="23"/>
    </location>
</feature>
<evidence type="ECO:0000256" key="2">
    <source>
        <dbReference type="ARBA" id="ARBA00022723"/>
    </source>
</evidence>
<dbReference type="CDD" id="cd16016">
    <property type="entry name" value="AP-SPAP"/>
    <property type="match status" value="1"/>
</dbReference>
<dbReference type="PANTHER" id="PTHR10151:SF120">
    <property type="entry name" value="BIS(5'-ADENOSYL)-TRIPHOSPHATASE"/>
    <property type="match status" value="1"/>
</dbReference>
<feature type="active site" description="Phosphothreonine intermediate" evidence="4">
    <location>
        <position position="115"/>
    </location>
</feature>
<evidence type="ECO:0000313" key="7">
    <source>
        <dbReference type="EMBL" id="SFJ72128.1"/>
    </source>
</evidence>
<feature type="binding site" evidence="5">
    <location>
        <begin position="197"/>
        <end position="199"/>
    </location>
    <ligand>
        <name>substrate</name>
    </ligand>
</feature>
<feature type="binding site" evidence="5">
    <location>
        <position position="136"/>
    </location>
    <ligand>
        <name>substrate</name>
    </ligand>
</feature>
<keyword evidence="3" id="KW-0732">Signal</keyword>
<dbReference type="EMBL" id="FORU01000014">
    <property type="protein sequence ID" value="SFJ72128.1"/>
    <property type="molecule type" value="Genomic_DNA"/>
</dbReference>
<organism evidence="7 8">
    <name type="scientific">Myroides guanonis</name>
    <dbReference type="NCBI Taxonomy" id="1150112"/>
    <lineage>
        <taxon>Bacteria</taxon>
        <taxon>Pseudomonadati</taxon>
        <taxon>Bacteroidota</taxon>
        <taxon>Flavobacteriia</taxon>
        <taxon>Flavobacteriales</taxon>
        <taxon>Flavobacteriaceae</taxon>
        <taxon>Myroides</taxon>
    </lineage>
</organism>
<dbReference type="InterPro" id="IPR002591">
    <property type="entry name" value="Phosphodiest/P_Trfase"/>
</dbReference>
<keyword evidence="8" id="KW-1185">Reference proteome</keyword>
<dbReference type="AlphaFoldDB" id="A0A1I3TLR0"/>
<dbReference type="Gene3D" id="3.30.1360.150">
    <property type="match status" value="1"/>
</dbReference>
<evidence type="ECO:0000256" key="5">
    <source>
        <dbReference type="PIRSR" id="PIRSR031924-51"/>
    </source>
</evidence>
<dbReference type="NCBIfam" id="NF042991">
    <property type="entry name" value="alk_phos_PafA"/>
    <property type="match status" value="1"/>
</dbReference>
<dbReference type="Pfam" id="PF01663">
    <property type="entry name" value="Phosphodiest"/>
    <property type="match status" value="1"/>
</dbReference>
<gene>
    <name evidence="7" type="ORF">SAMN04487893_11440</name>
</gene>
<dbReference type="GO" id="GO:0004035">
    <property type="term" value="F:alkaline phosphatase activity"/>
    <property type="evidence" value="ECO:0007669"/>
    <property type="project" value="InterPro"/>
</dbReference>
<dbReference type="Gene3D" id="3.40.720.10">
    <property type="entry name" value="Alkaline Phosphatase, subunit A"/>
    <property type="match status" value="1"/>
</dbReference>
<protein>
    <submittedName>
        <fullName evidence="7">Type I phosphodiesterase / nucleotide pyrophosphatase</fullName>
    </submittedName>
</protein>
<dbReference type="Proteomes" id="UP000243887">
    <property type="component" value="Unassembled WGS sequence"/>
</dbReference>
<proteinExistence type="predicted"/>
<sequence>MLNNLEIFGMYAVSGIVLIALFFVSKEWIDHFKIINKMRLKKALLTTFSCFCLFSLHANESISKPKLVVGLVVDQMRWDYLYKYADRYSQNGFNRLLQEGFSCENAYIPYVPTYTAIGHSTVYTGSVPAIHGIAGNDFIIQATGESMYCTQDDAVAAVGGSGKVGQQSPKNLLVSTVTDQLKLATNFQSKVIGVAIKDRGGILPAGHFADAAYWLDGSTGDWITSTYYMDKLPKWVQDFNKKKLADTYFKQGWNTLYPIDSYVLSTADDTPYEELYKGEKASVFPRDLVKLKKDNGYDLIKAVPQGNTLTLDMAKAIISNEKLGHNPHNVTDFLALSLSSTDYIGHQFGINSIEIEDTYLRLDLEIADFLNYLDKEIGEGNYTLFLTADHGAAHNPKFFKDQKGNSGYFDTKEVRKRLNDRLQQVFGQTDLVKSLTNYQVHLNYKVIEDSKLNEEDIRNVIVKELRKEEGVAFVTDMDKAGTSAIPERIRERIINGYNFKRSGVIQIILEPQWYSGKQDAKGTTHGTWASYDAHIPAIFMGWGIKQGKSVREIHMTDIAPTISSILKIEEPNGNIGTPIFEAIDIK</sequence>
<evidence type="ECO:0000256" key="4">
    <source>
        <dbReference type="PIRSR" id="PIRSR031924-50"/>
    </source>
</evidence>
<accession>A0A1I3TLR0</accession>
<keyword evidence="6" id="KW-0472">Membrane</keyword>